<dbReference type="GO" id="GO:0046872">
    <property type="term" value="F:metal ion binding"/>
    <property type="evidence" value="ECO:0007669"/>
    <property type="project" value="UniProtKB-KW"/>
</dbReference>
<sequence>MDELKEKALAYHKLDGKPGKLEVVPTKPCQTAEDLSLAYTPGVAKPVLEIEQDPETAYEYTNRGNLVAVISNGTAILGLGDRGALASKPVMEGKGVLFKRFADVDVFDIEVDTHDPEKLIEVVKMLEPTFGGVNLEDIKAPECFEIENRLKAETNIPIFHDDQHGTAIIATAGLINAAEITGKKLSEMKIVYNGAGAAGISCARMFVAAGGKKENVIMCDSKGVIFKGRTERMTPQKEEFASSTTARTLAEAMKGADVFMGLSVADCVSPEMLASMASQPVVFAMSNPNPEIDYPTAVSVRKDLIMATGRSDYPNQINNVLGFPFIFRGALDVRATGITEGMKMAASKALAELAKQPVPEIVKRAYGGKEFSFGQNYIVPKPFDPRVIEYEAVAVAKAACEEKVARKPITDWDAYRKDLVKRMEKYWK</sequence>
<dbReference type="RefSeq" id="WP_013253585.1">
    <property type="nucleotide sequence ID" value="NC_014364.1"/>
</dbReference>
<comment type="similarity">
    <text evidence="2">Belongs to the malic enzymes family.</text>
</comment>
<dbReference type="AlphaFoldDB" id="E1RCP1"/>
<gene>
    <name evidence="10" type="ordered locus">Spirs_0987</name>
</gene>
<dbReference type="Pfam" id="PF03949">
    <property type="entry name" value="Malic_M"/>
    <property type="match status" value="1"/>
</dbReference>
<evidence type="ECO:0000313" key="10">
    <source>
        <dbReference type="EMBL" id="ADK80121.1"/>
    </source>
</evidence>
<dbReference type="PROSITE" id="PS00331">
    <property type="entry name" value="MALIC_ENZYMES"/>
    <property type="match status" value="1"/>
</dbReference>
<dbReference type="EMBL" id="CP002116">
    <property type="protein sequence ID" value="ADK80121.1"/>
    <property type="molecule type" value="Genomic_DNA"/>
</dbReference>
<dbReference type="InterPro" id="IPR012302">
    <property type="entry name" value="Malic_NAD-bd"/>
</dbReference>
<proteinExistence type="inferred from homology"/>
<feature type="domain" description="Malic enzyme NAD-binding" evidence="8">
    <location>
        <begin position="163"/>
        <end position="400"/>
    </location>
</feature>
<evidence type="ECO:0000256" key="6">
    <source>
        <dbReference type="PIRSR" id="PIRSR000106-2"/>
    </source>
</evidence>
<dbReference type="Gene3D" id="3.40.50.10380">
    <property type="entry name" value="Malic enzyme, N-terminal domain"/>
    <property type="match status" value="1"/>
</dbReference>
<keyword evidence="11" id="KW-1185">Reference proteome</keyword>
<feature type="binding site" evidence="7">
    <location>
        <position position="136"/>
    </location>
    <ligand>
        <name>a divalent metal cation</name>
        <dbReference type="ChEBI" id="CHEBI:60240"/>
    </ligand>
</feature>
<organism evidence="10 11">
    <name type="scientific">Sediminispirochaeta smaragdinae (strain DSM 11293 / JCM 15392 / SEBR 4228)</name>
    <name type="common">Spirochaeta smaragdinae</name>
    <dbReference type="NCBI Taxonomy" id="573413"/>
    <lineage>
        <taxon>Bacteria</taxon>
        <taxon>Pseudomonadati</taxon>
        <taxon>Spirochaetota</taxon>
        <taxon>Spirochaetia</taxon>
        <taxon>Spirochaetales</taxon>
        <taxon>Spirochaetaceae</taxon>
        <taxon>Sediminispirochaeta</taxon>
    </lineage>
</organism>
<dbReference type="SMART" id="SM00919">
    <property type="entry name" value="Malic_M"/>
    <property type="match status" value="1"/>
</dbReference>
<dbReference type="GO" id="GO:0016616">
    <property type="term" value="F:oxidoreductase activity, acting on the CH-OH group of donors, NAD or NADP as acceptor"/>
    <property type="evidence" value="ECO:0007669"/>
    <property type="project" value="InterPro"/>
</dbReference>
<feature type="active site" description="Proton donor" evidence="5">
    <location>
        <position position="39"/>
    </location>
</feature>
<reference evidence="10 11" key="1">
    <citation type="journal article" date="2010" name="Stand. Genomic Sci.">
        <title>Complete genome sequence of Spirochaeta smaragdinae type strain (SEBR 4228).</title>
        <authorList>
            <person name="Mavromatis K."/>
            <person name="Yasawong M."/>
            <person name="Chertkov O."/>
            <person name="Lapidus A."/>
            <person name="Lucas S."/>
            <person name="Nolan M."/>
            <person name="Del Rio T.G."/>
            <person name="Tice H."/>
            <person name="Cheng J.F."/>
            <person name="Pitluck S."/>
            <person name="Liolios K."/>
            <person name="Ivanova N."/>
            <person name="Tapia R."/>
            <person name="Han C."/>
            <person name="Bruce D."/>
            <person name="Goodwin L."/>
            <person name="Pati A."/>
            <person name="Chen A."/>
            <person name="Palaniappan K."/>
            <person name="Land M."/>
            <person name="Hauser L."/>
            <person name="Chang Y.J."/>
            <person name="Jeffries C.D."/>
            <person name="Detter J.C."/>
            <person name="Rohde M."/>
            <person name="Brambilla E."/>
            <person name="Spring S."/>
            <person name="Goker M."/>
            <person name="Sikorski J."/>
            <person name="Woyke T."/>
            <person name="Bristow J."/>
            <person name="Eisen J.A."/>
            <person name="Markowitz V."/>
            <person name="Hugenholtz P."/>
            <person name="Klenk H.P."/>
            <person name="Kyrpides N.C."/>
        </authorList>
    </citation>
    <scope>NUCLEOTIDE SEQUENCE [LARGE SCALE GENOMIC DNA]</scope>
    <source>
        <strain evidence="11">DSM 11293 / JCM 15392 / SEBR 4228</strain>
    </source>
</reference>
<dbReference type="STRING" id="573413.Spirs_0987"/>
<dbReference type="KEGG" id="ssm:Spirs_0987"/>
<evidence type="ECO:0000256" key="7">
    <source>
        <dbReference type="PIRSR" id="PIRSR000106-3"/>
    </source>
</evidence>
<dbReference type="CDD" id="cd05311">
    <property type="entry name" value="NAD_bind_2_malic_enz"/>
    <property type="match status" value="1"/>
</dbReference>
<evidence type="ECO:0000256" key="5">
    <source>
        <dbReference type="PIRSR" id="PIRSR000106-1"/>
    </source>
</evidence>
<dbReference type="InterPro" id="IPR045213">
    <property type="entry name" value="Malic_NAD-bd_bact_type"/>
</dbReference>
<dbReference type="InterPro" id="IPR012301">
    <property type="entry name" value="Malic_N_dom"/>
</dbReference>
<keyword evidence="3 7" id="KW-0479">Metal-binding</keyword>
<feature type="binding site" evidence="6">
    <location>
        <position position="287"/>
    </location>
    <ligand>
        <name>(S)-malate</name>
        <dbReference type="ChEBI" id="CHEBI:15589"/>
    </ligand>
</feature>
<dbReference type="InterPro" id="IPR037062">
    <property type="entry name" value="Malic_N_dom_sf"/>
</dbReference>
<dbReference type="eggNOG" id="COG0281">
    <property type="taxonomic scope" value="Bacteria"/>
</dbReference>
<dbReference type="FunFam" id="3.40.50.720:FF:000095">
    <property type="entry name" value="NADP-dependent malic enzyme"/>
    <property type="match status" value="1"/>
</dbReference>
<name>E1RCP1_SEDSS</name>
<evidence type="ECO:0000256" key="4">
    <source>
        <dbReference type="ARBA" id="ARBA00023002"/>
    </source>
</evidence>
<dbReference type="InterPro" id="IPR046346">
    <property type="entry name" value="Aminoacid_DH-like_N_sf"/>
</dbReference>
<dbReference type="Proteomes" id="UP000002318">
    <property type="component" value="Chromosome"/>
</dbReference>
<dbReference type="InterPro" id="IPR001891">
    <property type="entry name" value="Malic_OxRdtase"/>
</dbReference>
<dbReference type="SMART" id="SM01274">
    <property type="entry name" value="malic"/>
    <property type="match status" value="1"/>
</dbReference>
<dbReference type="InterPro" id="IPR015884">
    <property type="entry name" value="Malic_enzyme_CS"/>
</dbReference>
<dbReference type="InterPro" id="IPR036291">
    <property type="entry name" value="NAD(P)-bd_dom_sf"/>
</dbReference>
<feature type="binding site" evidence="7">
    <location>
        <position position="162"/>
    </location>
    <ligand>
        <name>a divalent metal cation</name>
        <dbReference type="ChEBI" id="CHEBI:60240"/>
    </ligand>
</feature>
<evidence type="ECO:0000256" key="1">
    <source>
        <dbReference type="ARBA" id="ARBA00001936"/>
    </source>
</evidence>
<dbReference type="GO" id="GO:0051287">
    <property type="term" value="F:NAD binding"/>
    <property type="evidence" value="ECO:0007669"/>
    <property type="project" value="InterPro"/>
</dbReference>
<dbReference type="FunFam" id="3.40.50.10380:FF:000003">
    <property type="entry name" value="NADP-dependent malic enzyme"/>
    <property type="match status" value="1"/>
</dbReference>
<comment type="cofactor">
    <cofactor evidence="1">
        <name>Mn(2+)</name>
        <dbReference type="ChEBI" id="CHEBI:29035"/>
    </cofactor>
</comment>
<dbReference type="SUPFAM" id="SSF53223">
    <property type="entry name" value="Aminoacid dehydrogenase-like, N-terminal domain"/>
    <property type="match status" value="1"/>
</dbReference>
<dbReference type="PANTHER" id="PTHR43237:SF4">
    <property type="entry name" value="NADP-DEPENDENT MALIC ENZYME"/>
    <property type="match status" value="1"/>
</dbReference>
<dbReference type="Gene3D" id="3.40.50.720">
    <property type="entry name" value="NAD(P)-binding Rossmann-like Domain"/>
    <property type="match status" value="1"/>
</dbReference>
<dbReference type="SUPFAM" id="SSF51735">
    <property type="entry name" value="NAD(P)-binding Rossmann-fold domains"/>
    <property type="match status" value="1"/>
</dbReference>
<accession>E1RCP1</accession>
<protein>
    <submittedName>
        <fullName evidence="10">Malic protein NAD-binding protein</fullName>
    </submittedName>
</protein>
<dbReference type="PIRSF" id="PIRSF000106">
    <property type="entry name" value="ME"/>
    <property type="match status" value="1"/>
</dbReference>
<dbReference type="HOGENOM" id="CLU_034446_2_0_12"/>
<evidence type="ECO:0000259" key="8">
    <source>
        <dbReference type="SMART" id="SM00919"/>
    </source>
</evidence>
<dbReference type="GO" id="GO:0004470">
    <property type="term" value="F:malic enzyme activity"/>
    <property type="evidence" value="ECO:0007669"/>
    <property type="project" value="InterPro"/>
</dbReference>
<comment type="cofactor">
    <cofactor evidence="7">
        <name>Mg(2+)</name>
        <dbReference type="ChEBI" id="CHEBI:18420"/>
    </cofactor>
    <cofactor evidence="7">
        <name>Mn(2+)</name>
        <dbReference type="ChEBI" id="CHEBI:29035"/>
    </cofactor>
    <text evidence="7">Divalent metal cations. Prefers magnesium or manganese.</text>
</comment>
<feature type="binding site" evidence="7">
    <location>
        <position position="137"/>
    </location>
    <ligand>
        <name>a divalent metal cation</name>
        <dbReference type="ChEBI" id="CHEBI:60240"/>
    </ligand>
</feature>
<evidence type="ECO:0000256" key="2">
    <source>
        <dbReference type="ARBA" id="ARBA00008785"/>
    </source>
</evidence>
<feature type="domain" description="Malic enzyme N-terminal" evidence="9">
    <location>
        <begin position="18"/>
        <end position="151"/>
    </location>
</feature>
<evidence type="ECO:0000313" key="11">
    <source>
        <dbReference type="Proteomes" id="UP000002318"/>
    </source>
</evidence>
<feature type="active site" description="Proton acceptor" evidence="5">
    <location>
        <position position="94"/>
    </location>
</feature>
<dbReference type="Pfam" id="PF00390">
    <property type="entry name" value="malic"/>
    <property type="match status" value="1"/>
</dbReference>
<dbReference type="OrthoDB" id="9805787at2"/>
<dbReference type="PANTHER" id="PTHR43237">
    <property type="entry name" value="NADP-DEPENDENT MALIC ENZYME"/>
    <property type="match status" value="1"/>
</dbReference>
<keyword evidence="4" id="KW-0560">Oxidoreductase</keyword>
<evidence type="ECO:0000259" key="9">
    <source>
        <dbReference type="SMART" id="SM01274"/>
    </source>
</evidence>
<dbReference type="InterPro" id="IPR051674">
    <property type="entry name" value="Malate_Decarboxylase"/>
</dbReference>
<evidence type="ECO:0000256" key="3">
    <source>
        <dbReference type="ARBA" id="ARBA00022723"/>
    </source>
</evidence>
<feature type="binding site" evidence="6">
    <location>
        <position position="318"/>
    </location>
    <ligand>
        <name>(S)-malate</name>
        <dbReference type="ChEBI" id="CHEBI:15589"/>
    </ligand>
</feature>